<feature type="compositionally biased region" description="Low complexity" evidence="1">
    <location>
        <begin position="68"/>
        <end position="85"/>
    </location>
</feature>
<proteinExistence type="predicted"/>
<organism evidence="2">
    <name type="scientific">Microvirga ossetica</name>
    <dbReference type="NCBI Taxonomy" id="1882682"/>
    <lineage>
        <taxon>Bacteria</taxon>
        <taxon>Pseudomonadati</taxon>
        <taxon>Pseudomonadota</taxon>
        <taxon>Alphaproteobacteria</taxon>
        <taxon>Hyphomicrobiales</taxon>
        <taxon>Methylobacteriaceae</taxon>
        <taxon>Microvirga</taxon>
    </lineage>
</organism>
<gene>
    <name evidence="2" type="ORF">BB934_21710</name>
</gene>
<accession>A0A1B2EL32</accession>
<dbReference type="AlphaFoldDB" id="A0A1B2EL32"/>
<sequence>MQKNAISFSAREAQSEAMLNLMPYLKILLPRPVLWGAEREAEAWEDPLSHPALQRMSLEELADLPFERGPCPAQPAAPAGEARRR</sequence>
<evidence type="ECO:0000256" key="1">
    <source>
        <dbReference type="SAM" id="MobiDB-lite"/>
    </source>
</evidence>
<dbReference type="EMBL" id="CP016616">
    <property type="protein sequence ID" value="ANY80522.1"/>
    <property type="molecule type" value="Genomic_DNA"/>
</dbReference>
<evidence type="ECO:0000313" key="2">
    <source>
        <dbReference type="EMBL" id="ANY80522.1"/>
    </source>
</evidence>
<name>A0A1B2EL32_9HYPH</name>
<feature type="region of interest" description="Disordered" evidence="1">
    <location>
        <begin position="66"/>
        <end position="85"/>
    </location>
</feature>
<dbReference type="KEGG" id="moc:BB934_21710"/>
<protein>
    <submittedName>
        <fullName evidence="2">Uncharacterized protein</fullName>
    </submittedName>
</protein>
<reference evidence="2" key="1">
    <citation type="submission" date="2016-07" db="EMBL/GenBank/DDBJ databases">
        <title>Microvirga ossetica sp. nov. a new species of rhizobia isolated from root nodules of the legume species Vicia alpestris Steven originated from North Ossetia region in the Caucasus.</title>
        <authorList>
            <person name="Safronova V.I."/>
            <person name="Kuznetsova I.G."/>
            <person name="Sazanova A.L."/>
            <person name="Belimov A."/>
            <person name="Andronov E."/>
            <person name="Osledkin Y.S."/>
            <person name="Onishchuk O.P."/>
            <person name="Kurchak O.N."/>
            <person name="Shaposhnikov A.I."/>
            <person name="Willems A."/>
            <person name="Tikhonovich I.A."/>
        </authorList>
    </citation>
    <scope>NUCLEOTIDE SEQUENCE [LARGE SCALE GENOMIC DNA]</scope>
    <source>
        <strain evidence="2">V5/3M</strain>
    </source>
</reference>
<dbReference type="RefSeq" id="WP_237050047.1">
    <property type="nucleotide sequence ID" value="NZ_CP016616.1"/>
</dbReference>